<dbReference type="SUPFAM" id="SSF53098">
    <property type="entry name" value="Ribonuclease H-like"/>
    <property type="match status" value="1"/>
</dbReference>
<reference evidence="1" key="1">
    <citation type="submission" date="2014-09" db="EMBL/GenBank/DDBJ databases">
        <authorList>
            <person name="Magalhaes I.L.F."/>
            <person name="Oliveira U."/>
            <person name="Santos F.R."/>
            <person name="Vidigal T.H.D.A."/>
            <person name="Brescovit A.D."/>
            <person name="Santos A.J."/>
        </authorList>
    </citation>
    <scope>NUCLEOTIDE SEQUENCE</scope>
    <source>
        <tissue evidence="1">Shoot tissue taken approximately 20 cm above the soil surface</tissue>
    </source>
</reference>
<organism evidence="1">
    <name type="scientific">Arundo donax</name>
    <name type="common">Giant reed</name>
    <name type="synonym">Donax arundinaceus</name>
    <dbReference type="NCBI Taxonomy" id="35708"/>
    <lineage>
        <taxon>Eukaryota</taxon>
        <taxon>Viridiplantae</taxon>
        <taxon>Streptophyta</taxon>
        <taxon>Embryophyta</taxon>
        <taxon>Tracheophyta</taxon>
        <taxon>Spermatophyta</taxon>
        <taxon>Magnoliopsida</taxon>
        <taxon>Liliopsida</taxon>
        <taxon>Poales</taxon>
        <taxon>Poaceae</taxon>
        <taxon>PACMAD clade</taxon>
        <taxon>Arundinoideae</taxon>
        <taxon>Arundineae</taxon>
        <taxon>Arundo</taxon>
    </lineage>
</organism>
<accession>A0A0A8YWF6</accession>
<dbReference type="AlphaFoldDB" id="A0A0A8YWF6"/>
<evidence type="ECO:0000313" key="1">
    <source>
        <dbReference type="EMBL" id="JAD30916.1"/>
    </source>
</evidence>
<dbReference type="InterPro" id="IPR012337">
    <property type="entry name" value="RNaseH-like_sf"/>
</dbReference>
<name>A0A0A8YWF6_ARUDO</name>
<sequence length="133" mass="15471">MDVRWNSTYLMLQHLVPYRSTFSVFIATRYQVPAGAQQLLIDDHWYVGEKILEFFELFYDSTVAIFGVYYPTAPLMLDPRAKIKGFNKLLQLLSGYVGIDYSSFYINARLKLTAMFNKYETKFGAVRLQRPSA</sequence>
<protein>
    <recommendedName>
        <fullName evidence="2">hAT-like transposase RNase-H fold domain-containing protein</fullName>
    </recommendedName>
</protein>
<evidence type="ECO:0008006" key="2">
    <source>
        <dbReference type="Google" id="ProtNLM"/>
    </source>
</evidence>
<reference evidence="1" key="2">
    <citation type="journal article" date="2015" name="Data Brief">
        <title>Shoot transcriptome of the giant reed, Arundo donax.</title>
        <authorList>
            <person name="Barrero R.A."/>
            <person name="Guerrero F.D."/>
            <person name="Moolhuijzen P."/>
            <person name="Goolsby J.A."/>
            <person name="Tidwell J."/>
            <person name="Bellgard S.E."/>
            <person name="Bellgard M.I."/>
        </authorList>
    </citation>
    <scope>NUCLEOTIDE SEQUENCE</scope>
    <source>
        <tissue evidence="1">Shoot tissue taken approximately 20 cm above the soil surface</tissue>
    </source>
</reference>
<proteinExistence type="predicted"/>
<dbReference type="EMBL" id="GBRH01266979">
    <property type="protein sequence ID" value="JAD30916.1"/>
    <property type="molecule type" value="Transcribed_RNA"/>
</dbReference>